<dbReference type="GeneID" id="37048198"/>
<gene>
    <name evidence="1" type="ORF">BO83DRAFT_150147</name>
</gene>
<evidence type="ECO:0000313" key="2">
    <source>
        <dbReference type="Proteomes" id="UP000246171"/>
    </source>
</evidence>
<dbReference type="Proteomes" id="UP000246171">
    <property type="component" value="Unassembled WGS sequence"/>
</dbReference>
<proteinExistence type="predicted"/>
<name>A0A317UU12_ASPEC</name>
<protein>
    <submittedName>
        <fullName evidence="1">Uncharacterized protein</fullName>
    </submittedName>
</protein>
<dbReference type="VEuPathDB" id="FungiDB:BO83DRAFT_150147"/>
<sequence length="84" mass="8859">MIRSSVIPARGLRTSILVYGESTSDRHLLGIAHCIRKSSGRTTLDLAPSLILSNIPSPPLIAHCCPSASGQGNQSPILRPSVSQ</sequence>
<dbReference type="EMBL" id="MSFU01000033">
    <property type="protein sequence ID" value="PWY64027.1"/>
    <property type="molecule type" value="Genomic_DNA"/>
</dbReference>
<evidence type="ECO:0000313" key="1">
    <source>
        <dbReference type="EMBL" id="PWY64027.1"/>
    </source>
</evidence>
<dbReference type="AlphaFoldDB" id="A0A317UU12"/>
<comment type="caution">
    <text evidence="1">The sequence shown here is derived from an EMBL/GenBank/DDBJ whole genome shotgun (WGS) entry which is preliminary data.</text>
</comment>
<organism evidence="1 2">
    <name type="scientific">Aspergillus eucalypticola (strain CBS 122712 / IBT 29274)</name>
    <dbReference type="NCBI Taxonomy" id="1448314"/>
    <lineage>
        <taxon>Eukaryota</taxon>
        <taxon>Fungi</taxon>
        <taxon>Dikarya</taxon>
        <taxon>Ascomycota</taxon>
        <taxon>Pezizomycotina</taxon>
        <taxon>Eurotiomycetes</taxon>
        <taxon>Eurotiomycetidae</taxon>
        <taxon>Eurotiales</taxon>
        <taxon>Aspergillaceae</taxon>
        <taxon>Aspergillus</taxon>
        <taxon>Aspergillus subgen. Circumdati</taxon>
    </lineage>
</organism>
<dbReference type="RefSeq" id="XP_025383617.1">
    <property type="nucleotide sequence ID" value="XM_025526236.1"/>
</dbReference>
<accession>A0A317UU12</accession>
<keyword evidence="2" id="KW-1185">Reference proteome</keyword>
<reference evidence="1" key="1">
    <citation type="submission" date="2016-12" db="EMBL/GenBank/DDBJ databases">
        <title>The genomes of Aspergillus section Nigri reveals drivers in fungal speciation.</title>
        <authorList>
            <consortium name="DOE Joint Genome Institute"/>
            <person name="Vesth T.C."/>
            <person name="Nybo J."/>
            <person name="Theobald S."/>
            <person name="Brandl J."/>
            <person name="Frisvad J.C."/>
            <person name="Nielsen K.F."/>
            <person name="Lyhne E.K."/>
            <person name="Kogle M.E."/>
            <person name="Kuo A."/>
            <person name="Riley R."/>
            <person name="Clum A."/>
            <person name="Nolan M."/>
            <person name="Lipzen A."/>
            <person name="Salamov A."/>
            <person name="Henrissat B."/>
            <person name="Wiebenga A."/>
            <person name="De vries R.P."/>
            <person name="Grigoriev I.V."/>
            <person name="Mortensen U.H."/>
            <person name="Andersen M.R."/>
            <person name="Baker S.E."/>
        </authorList>
    </citation>
    <scope>NUCLEOTIDE SEQUENCE</scope>
    <source>
        <strain evidence="1">CBS 122712</strain>
    </source>
</reference>